<name>A0A9P1J815_9PELO</name>
<evidence type="ECO:0000313" key="3">
    <source>
        <dbReference type="Proteomes" id="UP001152747"/>
    </source>
</evidence>
<proteinExistence type="predicted"/>
<protein>
    <recommendedName>
        <fullName evidence="4">DUF19 domain-containing protein</fullName>
    </recommendedName>
</protein>
<evidence type="ECO:0000256" key="1">
    <source>
        <dbReference type="SAM" id="SignalP"/>
    </source>
</evidence>
<keyword evidence="3" id="KW-1185">Reference proteome</keyword>
<dbReference type="Proteomes" id="UP001152747">
    <property type="component" value="Unassembled WGS sequence"/>
</dbReference>
<dbReference type="EMBL" id="CANHGI010000006">
    <property type="protein sequence ID" value="CAI5456644.1"/>
    <property type="molecule type" value="Genomic_DNA"/>
</dbReference>
<gene>
    <name evidence="2" type="ORF">CAMP_LOCUS19281</name>
</gene>
<evidence type="ECO:0008006" key="4">
    <source>
        <dbReference type="Google" id="ProtNLM"/>
    </source>
</evidence>
<evidence type="ECO:0000313" key="2">
    <source>
        <dbReference type="EMBL" id="CAI5456644.1"/>
    </source>
</evidence>
<organism evidence="2 3">
    <name type="scientific">Caenorhabditis angaria</name>
    <dbReference type="NCBI Taxonomy" id="860376"/>
    <lineage>
        <taxon>Eukaryota</taxon>
        <taxon>Metazoa</taxon>
        <taxon>Ecdysozoa</taxon>
        <taxon>Nematoda</taxon>
        <taxon>Chromadorea</taxon>
        <taxon>Rhabditida</taxon>
        <taxon>Rhabditina</taxon>
        <taxon>Rhabditomorpha</taxon>
        <taxon>Rhabditoidea</taxon>
        <taxon>Rhabditidae</taxon>
        <taxon>Peloderinae</taxon>
        <taxon>Caenorhabditis</taxon>
    </lineage>
</organism>
<sequence>MKFVLFFLIFTISISKSLEIGSLADYSVTNSKFPNPRECYEEIRNAFEEVENDAEFEKLMKSLKLILKKCMTKASLGNRQVRRDQKEISRKILGAIELEQNLTICDGNLHRERYFDFEIENCLQSQASKTEDCNYPWGKGGCVIPLWKKYCGFVFSEEKLDLLLFLEKDQAKCVEKYRSIF</sequence>
<dbReference type="AlphaFoldDB" id="A0A9P1J815"/>
<feature type="chain" id="PRO_5040305492" description="DUF19 domain-containing protein" evidence="1">
    <location>
        <begin position="18"/>
        <end position="181"/>
    </location>
</feature>
<accession>A0A9P1J815</accession>
<keyword evidence="1" id="KW-0732">Signal</keyword>
<reference evidence="2" key="1">
    <citation type="submission" date="2022-11" db="EMBL/GenBank/DDBJ databases">
        <authorList>
            <person name="Kikuchi T."/>
        </authorList>
    </citation>
    <scope>NUCLEOTIDE SEQUENCE</scope>
    <source>
        <strain evidence="2">PS1010</strain>
    </source>
</reference>
<comment type="caution">
    <text evidence="2">The sequence shown here is derived from an EMBL/GenBank/DDBJ whole genome shotgun (WGS) entry which is preliminary data.</text>
</comment>
<feature type="signal peptide" evidence="1">
    <location>
        <begin position="1"/>
        <end position="17"/>
    </location>
</feature>